<dbReference type="EMBL" id="GBRH01276378">
    <property type="protein sequence ID" value="JAD21517.1"/>
    <property type="molecule type" value="Transcribed_RNA"/>
</dbReference>
<proteinExistence type="predicted"/>
<evidence type="ECO:0000313" key="1">
    <source>
        <dbReference type="EMBL" id="JAD21517.1"/>
    </source>
</evidence>
<name>A0A0A8YEC7_ARUDO</name>
<organism evidence="1">
    <name type="scientific">Arundo donax</name>
    <name type="common">Giant reed</name>
    <name type="synonym">Donax arundinaceus</name>
    <dbReference type="NCBI Taxonomy" id="35708"/>
    <lineage>
        <taxon>Eukaryota</taxon>
        <taxon>Viridiplantae</taxon>
        <taxon>Streptophyta</taxon>
        <taxon>Embryophyta</taxon>
        <taxon>Tracheophyta</taxon>
        <taxon>Spermatophyta</taxon>
        <taxon>Magnoliopsida</taxon>
        <taxon>Liliopsida</taxon>
        <taxon>Poales</taxon>
        <taxon>Poaceae</taxon>
        <taxon>PACMAD clade</taxon>
        <taxon>Arundinoideae</taxon>
        <taxon>Arundineae</taxon>
        <taxon>Arundo</taxon>
    </lineage>
</organism>
<reference evidence="1" key="2">
    <citation type="journal article" date="2015" name="Data Brief">
        <title>Shoot transcriptome of the giant reed, Arundo donax.</title>
        <authorList>
            <person name="Barrero R.A."/>
            <person name="Guerrero F.D."/>
            <person name="Moolhuijzen P."/>
            <person name="Goolsby J.A."/>
            <person name="Tidwell J."/>
            <person name="Bellgard S.E."/>
            <person name="Bellgard M.I."/>
        </authorList>
    </citation>
    <scope>NUCLEOTIDE SEQUENCE</scope>
    <source>
        <tissue evidence="1">Shoot tissue taken approximately 20 cm above the soil surface</tissue>
    </source>
</reference>
<reference evidence="1" key="1">
    <citation type="submission" date="2014-09" db="EMBL/GenBank/DDBJ databases">
        <authorList>
            <person name="Magalhaes I.L.F."/>
            <person name="Oliveira U."/>
            <person name="Santos F.R."/>
            <person name="Vidigal T.H.D.A."/>
            <person name="Brescovit A.D."/>
            <person name="Santos A.J."/>
        </authorList>
    </citation>
    <scope>NUCLEOTIDE SEQUENCE</scope>
    <source>
        <tissue evidence="1">Shoot tissue taken approximately 20 cm above the soil surface</tissue>
    </source>
</reference>
<accession>A0A0A8YEC7</accession>
<dbReference type="AlphaFoldDB" id="A0A0A8YEC7"/>
<sequence>MDGMAVWHAFVGIPPRVGDGNGGSSGTR</sequence>
<protein>
    <submittedName>
        <fullName evidence="1">Uncharacterized protein</fullName>
    </submittedName>
</protein>